<keyword evidence="3" id="KW-1185">Reference proteome</keyword>
<dbReference type="EC" id="2.5.1.18" evidence="2"/>
<dbReference type="Pfam" id="PF13409">
    <property type="entry name" value="GST_N_2"/>
    <property type="match status" value="1"/>
</dbReference>
<organism evidence="2 3">
    <name type="scientific">Amaricoccus macauensis</name>
    <dbReference type="NCBI Taxonomy" id="57001"/>
    <lineage>
        <taxon>Bacteria</taxon>
        <taxon>Pseudomonadati</taxon>
        <taxon>Pseudomonadota</taxon>
        <taxon>Alphaproteobacteria</taxon>
        <taxon>Rhodobacterales</taxon>
        <taxon>Paracoccaceae</taxon>
        <taxon>Amaricoccus</taxon>
    </lineage>
</organism>
<dbReference type="GO" id="GO:0004364">
    <property type="term" value="F:glutathione transferase activity"/>
    <property type="evidence" value="ECO:0007669"/>
    <property type="project" value="UniProtKB-EC"/>
</dbReference>
<name>A0A840SP70_9RHOB</name>
<dbReference type="EMBL" id="JACHFM010000001">
    <property type="protein sequence ID" value="MBB5221203.1"/>
    <property type="molecule type" value="Genomic_DNA"/>
</dbReference>
<dbReference type="InterPro" id="IPR036249">
    <property type="entry name" value="Thioredoxin-like_sf"/>
</dbReference>
<gene>
    <name evidence="2" type="ORF">HNP73_001124</name>
</gene>
<reference evidence="2 3" key="1">
    <citation type="submission" date="2020-08" db="EMBL/GenBank/DDBJ databases">
        <title>Genomic Encyclopedia of Type Strains, Phase IV (KMG-IV): sequencing the most valuable type-strain genomes for metagenomic binning, comparative biology and taxonomic classification.</title>
        <authorList>
            <person name="Goeker M."/>
        </authorList>
    </citation>
    <scope>NUCLEOTIDE SEQUENCE [LARGE SCALE GENOMIC DNA]</scope>
    <source>
        <strain evidence="2 3">DSM 101730</strain>
    </source>
</reference>
<dbReference type="SUPFAM" id="SSF47616">
    <property type="entry name" value="GST C-terminal domain-like"/>
    <property type="match status" value="1"/>
</dbReference>
<sequence>MYTLAIADRAYSSWSLRGWLLVVRFGLTATVESGRLYTSGLSDLLEHYAPATTVPALRIAGDGPERVVWDSLAIAETLAELHPEAGHWPAEPVARGLARSLAAEMHAGFQSLRTACPMNLRRAYVGFDPSPEVLRDLKRIELLWRVAREAAPNDGPWLFGDYCAADAFFAPVAARIATYDLPVSAENATYVLAHLGDRCFLDWRAAALADPVELERYDLALPELPWPGPLV</sequence>
<dbReference type="Gene3D" id="3.40.30.10">
    <property type="entry name" value="Glutaredoxin"/>
    <property type="match status" value="1"/>
</dbReference>
<accession>A0A840SP70</accession>
<proteinExistence type="predicted"/>
<dbReference type="InterPro" id="IPR004045">
    <property type="entry name" value="Glutathione_S-Trfase_N"/>
</dbReference>
<evidence type="ECO:0000313" key="3">
    <source>
        <dbReference type="Proteomes" id="UP000549457"/>
    </source>
</evidence>
<comment type="caution">
    <text evidence="2">The sequence shown here is derived from an EMBL/GenBank/DDBJ whole genome shotgun (WGS) entry which is preliminary data.</text>
</comment>
<dbReference type="Gene3D" id="1.20.1050.10">
    <property type="match status" value="1"/>
</dbReference>
<dbReference type="SUPFAM" id="SSF52833">
    <property type="entry name" value="Thioredoxin-like"/>
    <property type="match status" value="1"/>
</dbReference>
<dbReference type="Proteomes" id="UP000549457">
    <property type="component" value="Unassembled WGS sequence"/>
</dbReference>
<dbReference type="AlphaFoldDB" id="A0A840SP70"/>
<dbReference type="PROSITE" id="PS50404">
    <property type="entry name" value="GST_NTER"/>
    <property type="match status" value="1"/>
</dbReference>
<feature type="domain" description="GST N-terminal" evidence="1">
    <location>
        <begin position="1"/>
        <end position="86"/>
    </location>
</feature>
<dbReference type="CDD" id="cd03194">
    <property type="entry name" value="GST_C_3"/>
    <property type="match status" value="1"/>
</dbReference>
<keyword evidence="2" id="KW-0808">Transferase</keyword>
<evidence type="ECO:0000259" key="1">
    <source>
        <dbReference type="PROSITE" id="PS50404"/>
    </source>
</evidence>
<protein>
    <submittedName>
        <fullName evidence="2">Glutathione S-transferase</fullName>
        <ecNumber evidence="2">2.5.1.18</ecNumber>
    </submittedName>
</protein>
<evidence type="ECO:0000313" key="2">
    <source>
        <dbReference type="EMBL" id="MBB5221203.1"/>
    </source>
</evidence>
<dbReference type="RefSeq" id="WP_184147597.1">
    <property type="nucleotide sequence ID" value="NZ_JACHFM010000001.1"/>
</dbReference>
<dbReference type="InterPro" id="IPR036282">
    <property type="entry name" value="Glutathione-S-Trfase_C_sf"/>
</dbReference>